<keyword evidence="5" id="KW-1185">Reference proteome</keyword>
<accession>A0ABW4BX11</accession>
<evidence type="ECO:0000259" key="3">
    <source>
        <dbReference type="Pfam" id="PF00188"/>
    </source>
</evidence>
<organism evidence="4 5">
    <name type="scientific">Companilactobacillus keshanensis</name>
    <dbReference type="NCBI Taxonomy" id="2486003"/>
    <lineage>
        <taxon>Bacteria</taxon>
        <taxon>Bacillati</taxon>
        <taxon>Bacillota</taxon>
        <taxon>Bacilli</taxon>
        <taxon>Lactobacillales</taxon>
        <taxon>Lactobacillaceae</taxon>
        <taxon>Companilactobacillus</taxon>
    </lineage>
</organism>
<dbReference type="RefSeq" id="WP_125675940.1">
    <property type="nucleotide sequence ID" value="NZ_JBHTOI010000048.1"/>
</dbReference>
<dbReference type="Pfam" id="PF00188">
    <property type="entry name" value="CAP"/>
    <property type="match status" value="1"/>
</dbReference>
<dbReference type="SUPFAM" id="SSF55797">
    <property type="entry name" value="PR-1-like"/>
    <property type="match status" value="1"/>
</dbReference>
<evidence type="ECO:0000313" key="5">
    <source>
        <dbReference type="Proteomes" id="UP001597251"/>
    </source>
</evidence>
<dbReference type="Proteomes" id="UP001597251">
    <property type="component" value="Unassembled WGS sequence"/>
</dbReference>
<evidence type="ECO:0000256" key="2">
    <source>
        <dbReference type="SAM" id="SignalP"/>
    </source>
</evidence>
<protein>
    <submittedName>
        <fullName evidence="4">CAP domain-containing protein</fullName>
    </submittedName>
</protein>
<reference evidence="5" key="1">
    <citation type="journal article" date="2019" name="Int. J. Syst. Evol. Microbiol.">
        <title>The Global Catalogue of Microorganisms (GCM) 10K type strain sequencing project: providing services to taxonomists for standard genome sequencing and annotation.</title>
        <authorList>
            <consortium name="The Broad Institute Genomics Platform"/>
            <consortium name="The Broad Institute Genome Sequencing Center for Infectious Disease"/>
            <person name="Wu L."/>
            <person name="Ma J."/>
        </authorList>
    </citation>
    <scope>NUCLEOTIDE SEQUENCE [LARGE SCALE GENOMIC DNA]</scope>
    <source>
        <strain evidence="5">CCM 8936</strain>
    </source>
</reference>
<feature type="chain" id="PRO_5045104104" evidence="2">
    <location>
        <begin position="29"/>
        <end position="407"/>
    </location>
</feature>
<dbReference type="InterPro" id="IPR035940">
    <property type="entry name" value="CAP_sf"/>
</dbReference>
<name>A0ABW4BX11_9LACO</name>
<comment type="caution">
    <text evidence="4">The sequence shown here is derived from an EMBL/GenBank/DDBJ whole genome shotgun (WGS) entry which is preliminary data.</text>
</comment>
<dbReference type="CDD" id="cd05379">
    <property type="entry name" value="CAP_bacterial"/>
    <property type="match status" value="1"/>
</dbReference>
<evidence type="ECO:0000313" key="4">
    <source>
        <dbReference type="EMBL" id="MFD1419088.1"/>
    </source>
</evidence>
<feature type="domain" description="SCP" evidence="3">
    <location>
        <begin position="98"/>
        <end position="218"/>
    </location>
</feature>
<feature type="region of interest" description="Disordered" evidence="1">
    <location>
        <begin position="33"/>
        <end position="82"/>
    </location>
</feature>
<feature type="signal peptide" evidence="2">
    <location>
        <begin position="1"/>
        <end position="28"/>
    </location>
</feature>
<dbReference type="PANTHER" id="PTHR31157:SF1">
    <property type="entry name" value="SCP DOMAIN-CONTAINING PROTEIN"/>
    <property type="match status" value="1"/>
</dbReference>
<dbReference type="EMBL" id="JBHTOI010000048">
    <property type="protein sequence ID" value="MFD1419088.1"/>
    <property type="molecule type" value="Genomic_DNA"/>
</dbReference>
<evidence type="ECO:0000256" key="1">
    <source>
        <dbReference type="SAM" id="MobiDB-lite"/>
    </source>
</evidence>
<sequence length="407" mass="44524">MFSKTKKIAVLLASGVLLSTSFSTTAFADTATTSDATVSTATNSTDSGNTQVDTNTNSDQSTTSNGSSDSTTGQNRTAVTQSSVNDIDVSAVKDAMLTEVNRLRSQNGLSPMTSVDVLNSYAQSRTDSFISSGVDDHAGWNSANMYPYNQSAEENIAQTPFSILGTTDPTTIAQKITNEFYVEKYDPEPNYGHRKNMLNPYVNYIGIGVTVSNGMVYFSQEIGNDKEANDKYDSSDMYNYYLTNNNDFANVSTYDLADSERQSQNKDYVSKDNYTIVDLRGGVTTKDNYVSIYDRDGNKYDSIALQPHTDWASDIIAIINNNIYFHVSTNGFVLADDVLPWATFLAGTTVTTNSDAQIYDDYGNPTGQYLAAGSGWLTDRRSTNLTTGAKMYRVGTNAWLRAADLSY</sequence>
<proteinExistence type="predicted"/>
<dbReference type="Gene3D" id="3.40.33.10">
    <property type="entry name" value="CAP"/>
    <property type="match status" value="1"/>
</dbReference>
<dbReference type="PANTHER" id="PTHR31157">
    <property type="entry name" value="SCP DOMAIN-CONTAINING PROTEIN"/>
    <property type="match status" value="1"/>
</dbReference>
<feature type="compositionally biased region" description="Low complexity" evidence="1">
    <location>
        <begin position="33"/>
        <end position="47"/>
    </location>
</feature>
<dbReference type="InterPro" id="IPR014044">
    <property type="entry name" value="CAP_dom"/>
</dbReference>
<feature type="compositionally biased region" description="Low complexity" evidence="1">
    <location>
        <begin position="54"/>
        <end position="75"/>
    </location>
</feature>
<keyword evidence="2" id="KW-0732">Signal</keyword>
<gene>
    <name evidence="4" type="ORF">ACFQ42_10055</name>
</gene>